<keyword evidence="6" id="KW-0133">Cell shape</keyword>
<keyword evidence="7" id="KW-0573">Peptidoglycan synthesis</keyword>
<evidence type="ECO:0000256" key="3">
    <source>
        <dbReference type="ARBA" id="ARBA00022490"/>
    </source>
</evidence>
<evidence type="ECO:0000259" key="16">
    <source>
        <dbReference type="Pfam" id="PF00275"/>
    </source>
</evidence>
<dbReference type="InterPro" id="IPR013792">
    <property type="entry name" value="RNA3'P_cycl/enolpyr_Trfase_a/b"/>
</dbReference>
<comment type="subcellular location">
    <subcellularLocation>
        <location evidence="1">Cytoplasm</location>
    </subcellularLocation>
</comment>
<dbReference type="PANTHER" id="PTHR43783">
    <property type="entry name" value="UDP-N-ACETYLGLUCOSAMINE 1-CARBOXYVINYLTRANSFERASE"/>
    <property type="match status" value="1"/>
</dbReference>
<accession>X0UCK3</accession>
<dbReference type="Gene3D" id="3.65.10.10">
    <property type="entry name" value="Enolpyruvate transferase domain"/>
    <property type="match status" value="1"/>
</dbReference>
<dbReference type="GO" id="GO:0009252">
    <property type="term" value="P:peptidoglycan biosynthetic process"/>
    <property type="evidence" value="ECO:0007669"/>
    <property type="project" value="UniProtKB-KW"/>
</dbReference>
<dbReference type="NCBIfam" id="NF006873">
    <property type="entry name" value="PRK09369.1"/>
    <property type="match status" value="1"/>
</dbReference>
<keyword evidence="3" id="KW-0963">Cytoplasm</keyword>
<dbReference type="GO" id="GO:0005737">
    <property type="term" value="C:cytoplasm"/>
    <property type="evidence" value="ECO:0007669"/>
    <property type="project" value="UniProtKB-SubCell"/>
</dbReference>
<evidence type="ECO:0000256" key="4">
    <source>
        <dbReference type="ARBA" id="ARBA00022618"/>
    </source>
</evidence>
<feature type="non-terminal residue" evidence="17">
    <location>
        <position position="242"/>
    </location>
</feature>
<keyword evidence="4" id="KW-0132">Cell division</keyword>
<feature type="domain" description="Enolpyruvate transferase" evidence="16">
    <location>
        <begin position="7"/>
        <end position="242"/>
    </location>
</feature>
<dbReference type="GO" id="GO:0071555">
    <property type="term" value="P:cell wall organization"/>
    <property type="evidence" value="ECO:0007669"/>
    <property type="project" value="UniProtKB-KW"/>
</dbReference>
<dbReference type="InterPro" id="IPR036968">
    <property type="entry name" value="Enolpyruvate_Tfrase_sf"/>
</dbReference>
<reference evidence="17" key="1">
    <citation type="journal article" date="2014" name="Front. Microbiol.">
        <title>High frequency of phylogenetically diverse reductive dehalogenase-homologous genes in deep subseafloor sedimentary metagenomes.</title>
        <authorList>
            <person name="Kawai M."/>
            <person name="Futagami T."/>
            <person name="Toyoda A."/>
            <person name="Takaki Y."/>
            <person name="Nishi S."/>
            <person name="Hori S."/>
            <person name="Arai W."/>
            <person name="Tsubouchi T."/>
            <person name="Morono Y."/>
            <person name="Uchiyama I."/>
            <person name="Ito T."/>
            <person name="Fujiyama A."/>
            <person name="Inagaki F."/>
            <person name="Takami H."/>
        </authorList>
    </citation>
    <scope>NUCLEOTIDE SEQUENCE</scope>
    <source>
        <strain evidence="17">Expedition CK06-06</strain>
    </source>
</reference>
<dbReference type="InterPro" id="IPR050068">
    <property type="entry name" value="MurA_subfamily"/>
</dbReference>
<evidence type="ECO:0000256" key="2">
    <source>
        <dbReference type="ARBA" id="ARBA00004752"/>
    </source>
</evidence>
<evidence type="ECO:0000256" key="8">
    <source>
        <dbReference type="ARBA" id="ARBA00023306"/>
    </source>
</evidence>
<evidence type="ECO:0000313" key="17">
    <source>
        <dbReference type="EMBL" id="GAF97036.1"/>
    </source>
</evidence>
<gene>
    <name evidence="17" type="ORF">S01H1_26445</name>
</gene>
<sequence length="242" mass="25702">MEKFVIEGRHPLKGVVVPSGNKNGALALLAATLLTDQKVVLKNVPRIEDVKTMSAIMADIGVDIEWSGDHEVTVQANDLATTRLDSNLCREVRASILFAGPMLARCGHIYLPLPGGDVIGRRRVDTHLAALRALGAEIEVDAGYNMKVDKLRGQDILLDEASVTSTENTIMAACLAEGTTIVRNAACEPHVQELARFLNSVGAQISGIGTNTLTIQGVEKLGGGTCRIASDYLEVGSFIGLA</sequence>
<keyword evidence="8" id="KW-0131">Cell cycle</keyword>
<dbReference type="GO" id="GO:0008760">
    <property type="term" value="F:UDP-N-acetylglucosamine 1-carboxyvinyltransferase activity"/>
    <property type="evidence" value="ECO:0007669"/>
    <property type="project" value="UniProtKB-EC"/>
</dbReference>
<evidence type="ECO:0000256" key="1">
    <source>
        <dbReference type="ARBA" id="ARBA00004496"/>
    </source>
</evidence>
<evidence type="ECO:0000256" key="7">
    <source>
        <dbReference type="ARBA" id="ARBA00022984"/>
    </source>
</evidence>
<evidence type="ECO:0000256" key="5">
    <source>
        <dbReference type="ARBA" id="ARBA00022679"/>
    </source>
</evidence>
<keyword evidence="5" id="KW-0808">Transferase</keyword>
<evidence type="ECO:0000256" key="12">
    <source>
        <dbReference type="ARBA" id="ARBA00039754"/>
    </source>
</evidence>
<dbReference type="EMBL" id="BARS01016030">
    <property type="protein sequence ID" value="GAF97036.1"/>
    <property type="molecule type" value="Genomic_DNA"/>
</dbReference>
<comment type="pathway">
    <text evidence="2">Cell wall biogenesis; peptidoglycan biosynthesis.</text>
</comment>
<dbReference type="AlphaFoldDB" id="X0UCK3"/>
<organism evidence="17">
    <name type="scientific">marine sediment metagenome</name>
    <dbReference type="NCBI Taxonomy" id="412755"/>
    <lineage>
        <taxon>unclassified sequences</taxon>
        <taxon>metagenomes</taxon>
        <taxon>ecological metagenomes</taxon>
    </lineage>
</organism>
<evidence type="ECO:0000256" key="15">
    <source>
        <dbReference type="ARBA" id="ARBA00047527"/>
    </source>
</evidence>
<dbReference type="GO" id="GO:0051301">
    <property type="term" value="P:cell division"/>
    <property type="evidence" value="ECO:0007669"/>
    <property type="project" value="UniProtKB-KW"/>
</dbReference>
<evidence type="ECO:0000256" key="14">
    <source>
        <dbReference type="ARBA" id="ARBA00042842"/>
    </source>
</evidence>
<evidence type="ECO:0000256" key="6">
    <source>
        <dbReference type="ARBA" id="ARBA00022960"/>
    </source>
</evidence>
<dbReference type="Pfam" id="PF00275">
    <property type="entry name" value="EPSP_synthase"/>
    <property type="match status" value="1"/>
</dbReference>
<proteinExistence type="inferred from homology"/>
<evidence type="ECO:0000256" key="13">
    <source>
        <dbReference type="ARBA" id="ARBA00042443"/>
    </source>
</evidence>
<evidence type="ECO:0000256" key="9">
    <source>
        <dbReference type="ARBA" id="ARBA00023316"/>
    </source>
</evidence>
<keyword evidence="9" id="KW-0961">Cell wall biogenesis/degradation</keyword>
<name>X0UCK3_9ZZZZ</name>
<dbReference type="InterPro" id="IPR001986">
    <property type="entry name" value="Enolpyruvate_Tfrase_dom"/>
</dbReference>
<evidence type="ECO:0000256" key="10">
    <source>
        <dbReference type="ARBA" id="ARBA00038367"/>
    </source>
</evidence>
<evidence type="ECO:0000256" key="11">
    <source>
        <dbReference type="ARBA" id="ARBA00039108"/>
    </source>
</evidence>
<protein>
    <recommendedName>
        <fullName evidence="12">UDP-N-acetylglucosamine 1-carboxyvinyltransferase</fullName>
        <ecNumber evidence="11">2.5.1.7</ecNumber>
    </recommendedName>
    <alternativeName>
        <fullName evidence="13">Enoylpyruvate transferase</fullName>
    </alternativeName>
    <alternativeName>
        <fullName evidence="14">UDP-N-acetylglucosamine enolpyruvyl transferase</fullName>
    </alternativeName>
</protein>
<dbReference type="GO" id="GO:0008360">
    <property type="term" value="P:regulation of cell shape"/>
    <property type="evidence" value="ECO:0007669"/>
    <property type="project" value="UniProtKB-KW"/>
</dbReference>
<comment type="catalytic activity">
    <reaction evidence="15">
        <text>phosphoenolpyruvate + UDP-N-acetyl-alpha-D-glucosamine = UDP-N-acetyl-3-O-(1-carboxyvinyl)-alpha-D-glucosamine + phosphate</text>
        <dbReference type="Rhea" id="RHEA:18681"/>
        <dbReference type="ChEBI" id="CHEBI:43474"/>
        <dbReference type="ChEBI" id="CHEBI:57705"/>
        <dbReference type="ChEBI" id="CHEBI:58702"/>
        <dbReference type="ChEBI" id="CHEBI:68483"/>
        <dbReference type="EC" id="2.5.1.7"/>
    </reaction>
</comment>
<comment type="caution">
    <text evidence="17">The sequence shown here is derived from an EMBL/GenBank/DDBJ whole genome shotgun (WGS) entry which is preliminary data.</text>
</comment>
<dbReference type="PANTHER" id="PTHR43783:SF1">
    <property type="entry name" value="UDP-N-ACETYLGLUCOSAMINE 1-CARBOXYVINYLTRANSFERASE"/>
    <property type="match status" value="1"/>
</dbReference>
<dbReference type="SUPFAM" id="SSF55205">
    <property type="entry name" value="EPT/RTPC-like"/>
    <property type="match status" value="1"/>
</dbReference>
<dbReference type="EC" id="2.5.1.7" evidence="11"/>
<comment type="similarity">
    <text evidence="10">Belongs to the EPSP synthase family. MurA subfamily.</text>
</comment>